<sequence length="182" mass="20190">MSATAFNRAASNISCNSMPPRLGQPLGKPVQLWGSIRAVGCKPMGPPDVGRKWHKYHQGTKDHHQVEDVTAESNDVSKMLQEATETALDMVATNCSRKKSYQQFKEVTYTTKQSTFPSLVVLDVADQDGLKSLSMTQGAVPQLRLLQVENCIHEGMMIKGNYYNKFMENLNQNQSILKVASA</sequence>
<dbReference type="EnsemblPlants" id="OPUNC02G14760.1">
    <property type="protein sequence ID" value="OPUNC02G14760.1"/>
    <property type="gene ID" value="OPUNC02G14760"/>
</dbReference>
<proteinExistence type="predicted"/>
<feature type="region of interest" description="Disordered" evidence="1">
    <location>
        <begin position="1"/>
        <end position="22"/>
    </location>
</feature>
<evidence type="ECO:0000313" key="2">
    <source>
        <dbReference type="EnsemblPlants" id="OPUNC02G14760.1"/>
    </source>
</evidence>
<protein>
    <submittedName>
        <fullName evidence="2">Uncharacterized protein</fullName>
    </submittedName>
</protein>
<dbReference type="AlphaFoldDB" id="A0A0E0JZT2"/>
<organism evidence="2">
    <name type="scientific">Oryza punctata</name>
    <name type="common">Red rice</name>
    <dbReference type="NCBI Taxonomy" id="4537"/>
    <lineage>
        <taxon>Eukaryota</taxon>
        <taxon>Viridiplantae</taxon>
        <taxon>Streptophyta</taxon>
        <taxon>Embryophyta</taxon>
        <taxon>Tracheophyta</taxon>
        <taxon>Spermatophyta</taxon>
        <taxon>Magnoliopsida</taxon>
        <taxon>Liliopsida</taxon>
        <taxon>Poales</taxon>
        <taxon>Poaceae</taxon>
        <taxon>BOP clade</taxon>
        <taxon>Oryzoideae</taxon>
        <taxon>Oryzeae</taxon>
        <taxon>Oryzinae</taxon>
        <taxon>Oryza</taxon>
    </lineage>
</organism>
<accession>A0A0E0JZT2</accession>
<dbReference type="STRING" id="4537.A0A0E0JZT2"/>
<reference evidence="2" key="2">
    <citation type="submission" date="2018-05" db="EMBL/GenBank/DDBJ databases">
        <title>OpunRS2 (Oryza punctata Reference Sequence Version 2).</title>
        <authorList>
            <person name="Zhang J."/>
            <person name="Kudrna D."/>
            <person name="Lee S."/>
            <person name="Talag J."/>
            <person name="Welchert J."/>
            <person name="Wing R.A."/>
        </authorList>
    </citation>
    <scope>NUCLEOTIDE SEQUENCE [LARGE SCALE GENOMIC DNA]</scope>
</reference>
<evidence type="ECO:0000256" key="1">
    <source>
        <dbReference type="SAM" id="MobiDB-lite"/>
    </source>
</evidence>
<evidence type="ECO:0000313" key="3">
    <source>
        <dbReference type="Proteomes" id="UP000026962"/>
    </source>
</evidence>
<keyword evidence="3" id="KW-1185">Reference proteome</keyword>
<feature type="compositionally biased region" description="Polar residues" evidence="1">
    <location>
        <begin position="1"/>
        <end position="17"/>
    </location>
</feature>
<reference evidence="2" key="1">
    <citation type="submission" date="2015-04" db="UniProtKB">
        <authorList>
            <consortium name="EnsemblPlants"/>
        </authorList>
    </citation>
    <scope>IDENTIFICATION</scope>
</reference>
<dbReference type="Gramene" id="OPUNC02G14760.1">
    <property type="protein sequence ID" value="OPUNC02G14760.1"/>
    <property type="gene ID" value="OPUNC02G14760"/>
</dbReference>
<dbReference type="Proteomes" id="UP000026962">
    <property type="component" value="Chromosome 2"/>
</dbReference>
<dbReference type="HOGENOM" id="CLU_1484304_0_0_1"/>
<name>A0A0E0JZT2_ORYPU</name>